<sequence>MIHEFALDPEMVARWHDRGEYAFFAGRFGMDAGRVVSGYPKKWRQMVRKAFFDQFPAGDHNAEMRMEALLDTLCEKMVKRPSSFPELPTWLEKAEGEHGERPFRGILSHDNPRNRPFIITTDELAHGTITDEKNARHWEVPPAPSPPRDAGEFAQVVAPILRCCQHAVFVDPHFDPDPYRPRFLNTLREMLAILWGQNHGLDAPQAELHISADKKGESEILRKCRAHLPDVISQGGKLRVVIWKSRAGGEKLHNRYLLTDIGSVGFGVGLDEADEAGHDESDDLFRLSSAQHAKRWGQYVSAPAFELASDPIDVSR</sequence>
<comment type="caution">
    <text evidence="1">The sequence shown here is derived from an EMBL/GenBank/DDBJ whole genome shotgun (WGS) entry which is preliminary data.</text>
</comment>
<dbReference type="OrthoDB" id="9182171at2"/>
<dbReference type="Proteomes" id="UP000194003">
    <property type="component" value="Unassembled WGS sequence"/>
</dbReference>
<keyword evidence="2" id="KW-1185">Reference proteome</keyword>
<dbReference type="STRING" id="1434232.MAIT1_04544"/>
<accession>A0A1Y2KAF3</accession>
<proteinExistence type="predicted"/>
<protein>
    <submittedName>
        <fullName evidence="1">Uncharacterized protein</fullName>
    </submittedName>
</protein>
<dbReference type="AlphaFoldDB" id="A0A1Y2KAF3"/>
<dbReference type="RefSeq" id="WP_085440222.1">
    <property type="nucleotide sequence ID" value="NZ_LVJN01000012.1"/>
</dbReference>
<name>A0A1Y2KAF3_9PROT</name>
<organism evidence="1 2">
    <name type="scientific">Magnetofaba australis IT-1</name>
    <dbReference type="NCBI Taxonomy" id="1434232"/>
    <lineage>
        <taxon>Bacteria</taxon>
        <taxon>Pseudomonadati</taxon>
        <taxon>Pseudomonadota</taxon>
        <taxon>Magnetococcia</taxon>
        <taxon>Magnetococcales</taxon>
        <taxon>Magnetococcaceae</taxon>
        <taxon>Magnetofaba</taxon>
    </lineage>
</organism>
<evidence type="ECO:0000313" key="2">
    <source>
        <dbReference type="Proteomes" id="UP000194003"/>
    </source>
</evidence>
<dbReference type="EMBL" id="LVJN01000012">
    <property type="protein sequence ID" value="OSM07687.1"/>
    <property type="molecule type" value="Genomic_DNA"/>
</dbReference>
<gene>
    <name evidence="1" type="ORF">MAIT1_04544</name>
</gene>
<evidence type="ECO:0000313" key="1">
    <source>
        <dbReference type="EMBL" id="OSM07687.1"/>
    </source>
</evidence>
<reference evidence="1 2" key="1">
    <citation type="journal article" date="2016" name="BMC Genomics">
        <title>Combined genomic and structural analyses of a cultured magnetotactic bacterium reveals its niche adaptation to a dynamic environment.</title>
        <authorList>
            <person name="Araujo A.C."/>
            <person name="Morillo V."/>
            <person name="Cypriano J."/>
            <person name="Teixeira L.C."/>
            <person name="Leao P."/>
            <person name="Lyra S."/>
            <person name="Almeida L.G."/>
            <person name="Bazylinski D.A."/>
            <person name="Vasconcellos A.T."/>
            <person name="Abreu F."/>
            <person name="Lins U."/>
        </authorList>
    </citation>
    <scope>NUCLEOTIDE SEQUENCE [LARGE SCALE GENOMIC DNA]</scope>
    <source>
        <strain evidence="1 2">IT-1</strain>
    </source>
</reference>